<evidence type="ECO:0000256" key="1">
    <source>
        <dbReference type="SAM" id="SignalP"/>
    </source>
</evidence>
<dbReference type="EMBL" id="OZ034819">
    <property type="protein sequence ID" value="CAL1394774.1"/>
    <property type="molecule type" value="Genomic_DNA"/>
</dbReference>
<dbReference type="InterPro" id="IPR025521">
    <property type="entry name" value="Neprosin_propep"/>
</dbReference>
<dbReference type="PANTHER" id="PTHR31589:SF221">
    <property type="entry name" value="LIGASE, PUTATIVE (DUF239)-RELATED"/>
    <property type="match status" value="1"/>
</dbReference>
<dbReference type="InterPro" id="IPR053168">
    <property type="entry name" value="Glutamic_endopeptidase"/>
</dbReference>
<gene>
    <name evidence="3" type="ORF">LTRI10_LOCUS35255</name>
</gene>
<keyword evidence="4" id="KW-1185">Reference proteome</keyword>
<dbReference type="Pfam" id="PF14365">
    <property type="entry name" value="Neprosin_AP"/>
    <property type="match status" value="1"/>
</dbReference>
<feature type="domain" description="Neprosin PEP catalytic" evidence="2">
    <location>
        <begin position="139"/>
        <end position="391"/>
    </location>
</feature>
<reference evidence="3 4" key="1">
    <citation type="submission" date="2024-04" db="EMBL/GenBank/DDBJ databases">
        <authorList>
            <person name="Fracassetti M."/>
        </authorList>
    </citation>
    <scope>NUCLEOTIDE SEQUENCE [LARGE SCALE GENOMIC DNA]</scope>
</reference>
<accession>A0AAV2F947</accession>
<dbReference type="Pfam" id="PF03080">
    <property type="entry name" value="Neprosin"/>
    <property type="match status" value="1"/>
</dbReference>
<proteinExistence type="predicted"/>
<sequence>MMRCKSSIVILSISYLFLALGVNGSAKKSSLLDPNSILKTIESVDGEVIDCVDIYKQPAFSHPRLANHTLQMRPSSYPIGLKPKSIFASGGNSSEEVKFQKWHKNGEYCPEGSIPIVTSLAGDFPEKKTHPFSFSTNTVTPAGSKAEYAAAFFPGSGFHGAMGDINIWNPNTKEKEQSAAQLWVTDGEGENIDTIEAGWTVSTYTNHPTLFVYWTADDYKTTGCYNMGCPGFVQTNHKIALGAFLDPASTYGGQQLFVSILIYRDDQNGNWWFNIQGQDVGYWPPDIFNGGLKGTASLLEWGGEIVNSNPGGIHTATGMGSGHFPSEGYGKAAWFKNLKYISDGGREVRDAKGITPYATKPNCYDIEVKDWDTDMEVHFYFGGPGYSSTCQN</sequence>
<dbReference type="InterPro" id="IPR004314">
    <property type="entry name" value="Neprosin"/>
</dbReference>
<dbReference type="PROSITE" id="PS52045">
    <property type="entry name" value="NEPROSIN_PEP_CD"/>
    <property type="match status" value="1"/>
</dbReference>
<evidence type="ECO:0000313" key="3">
    <source>
        <dbReference type="EMBL" id="CAL1394774.1"/>
    </source>
</evidence>
<evidence type="ECO:0000313" key="4">
    <source>
        <dbReference type="Proteomes" id="UP001497516"/>
    </source>
</evidence>
<organism evidence="3 4">
    <name type="scientific">Linum trigynum</name>
    <dbReference type="NCBI Taxonomy" id="586398"/>
    <lineage>
        <taxon>Eukaryota</taxon>
        <taxon>Viridiplantae</taxon>
        <taxon>Streptophyta</taxon>
        <taxon>Embryophyta</taxon>
        <taxon>Tracheophyta</taxon>
        <taxon>Spermatophyta</taxon>
        <taxon>Magnoliopsida</taxon>
        <taxon>eudicotyledons</taxon>
        <taxon>Gunneridae</taxon>
        <taxon>Pentapetalae</taxon>
        <taxon>rosids</taxon>
        <taxon>fabids</taxon>
        <taxon>Malpighiales</taxon>
        <taxon>Linaceae</taxon>
        <taxon>Linum</taxon>
    </lineage>
</organism>
<protein>
    <recommendedName>
        <fullName evidence="2">Neprosin PEP catalytic domain-containing protein</fullName>
    </recommendedName>
</protein>
<evidence type="ECO:0000259" key="2">
    <source>
        <dbReference type="PROSITE" id="PS52045"/>
    </source>
</evidence>
<dbReference type="Proteomes" id="UP001497516">
    <property type="component" value="Chromosome 6"/>
</dbReference>
<dbReference type="AlphaFoldDB" id="A0AAV2F947"/>
<feature type="signal peptide" evidence="1">
    <location>
        <begin position="1"/>
        <end position="21"/>
    </location>
</feature>
<name>A0AAV2F947_9ROSI</name>
<dbReference type="Gene3D" id="3.90.1320.10">
    <property type="entry name" value="Outer-capsid protein sigma 3, large lobe"/>
    <property type="match status" value="1"/>
</dbReference>
<keyword evidence="1" id="KW-0732">Signal</keyword>
<feature type="chain" id="PRO_5043830690" description="Neprosin PEP catalytic domain-containing protein" evidence="1">
    <location>
        <begin position="22"/>
        <end position="392"/>
    </location>
</feature>
<dbReference type="PANTHER" id="PTHR31589">
    <property type="entry name" value="PROTEIN, PUTATIVE (DUF239)-RELATED-RELATED"/>
    <property type="match status" value="1"/>
</dbReference>